<organism evidence="2 3">
    <name type="scientific">Methylotenera mobilis (strain JLW8 / ATCC BAA-1282 / DSM 17540)</name>
    <dbReference type="NCBI Taxonomy" id="583345"/>
    <lineage>
        <taxon>Bacteria</taxon>
        <taxon>Pseudomonadati</taxon>
        <taxon>Pseudomonadota</taxon>
        <taxon>Betaproteobacteria</taxon>
        <taxon>Nitrosomonadales</taxon>
        <taxon>Methylophilaceae</taxon>
        <taxon>Methylotenera</taxon>
    </lineage>
</organism>
<dbReference type="NCBIfam" id="TIGR02532">
    <property type="entry name" value="IV_pilin_GFxxxE"/>
    <property type="match status" value="1"/>
</dbReference>
<dbReference type="KEGG" id="mmb:Mmol_0299"/>
<keyword evidence="1" id="KW-1133">Transmembrane helix</keyword>
<dbReference type="Pfam" id="PF07963">
    <property type="entry name" value="N_methyl"/>
    <property type="match status" value="1"/>
</dbReference>
<dbReference type="SUPFAM" id="SSF54523">
    <property type="entry name" value="Pili subunits"/>
    <property type="match status" value="1"/>
</dbReference>
<dbReference type="Proteomes" id="UP000002742">
    <property type="component" value="Chromosome"/>
</dbReference>
<dbReference type="EMBL" id="CP001672">
    <property type="protein sequence ID" value="ACT47209.1"/>
    <property type="molecule type" value="Genomic_DNA"/>
</dbReference>
<sequence>MKRTQAGFTLIELAIVLVIIGLLLGGVLKGQELINSAKVKNMASDFKNTQVYIYGYQDKYRALPGDDANPTAHVGSTALKAATGTGDGVISGAWDGGAGGTAPATESGIFWQHVRLAGLAPGPTTGTDASYYPTNADGGRIGVQSVSNFNSLSTGPAGLTGSYVICSAAVLGKYAKQLDTALDDGETSTGSMRTYATAAGGWVTSNVATPTIADATTYNVCLSF</sequence>
<reference evidence="2 3" key="2">
    <citation type="journal article" date="2011" name="J. Bacteriol.">
        <title>Genomes of three methylotrophs from a single niche uncover genetic and metabolic divergence of Methylophilaceae.</title>
        <authorList>
            <person name="Lapidus A."/>
            <person name="Clum A."/>
            <person name="Labutti K."/>
            <person name="Kaluzhnaya M.G."/>
            <person name="Lim S."/>
            <person name="Beck D.A."/>
            <person name="Glavina Del Rio T."/>
            <person name="Nolan M."/>
            <person name="Mavromatis K."/>
            <person name="Huntemann M."/>
            <person name="Lucas S."/>
            <person name="Lidstrom M.E."/>
            <person name="Ivanova N."/>
            <person name="Chistoserdova L."/>
        </authorList>
    </citation>
    <scope>NUCLEOTIDE SEQUENCE [LARGE SCALE GENOMIC DNA]</scope>
    <source>
        <strain evidence="3">JLW8 / ATCC BAA-1282 / DSM 17540</strain>
    </source>
</reference>
<evidence type="ECO:0000313" key="3">
    <source>
        <dbReference type="Proteomes" id="UP000002742"/>
    </source>
</evidence>
<reference evidence="3" key="1">
    <citation type="submission" date="2009-07" db="EMBL/GenBank/DDBJ databases">
        <title>Complete sequence of Methylotenera mobilis JLW8.</title>
        <authorList>
            <consortium name="US DOE Joint Genome Institute"/>
            <person name="Lucas S."/>
            <person name="Copeland A."/>
            <person name="Lapidus A."/>
            <person name="Glavina del Rio T."/>
            <person name="Tice H."/>
            <person name="Bruce D."/>
            <person name="Goodwin L."/>
            <person name="Pitluck S."/>
            <person name="LaButti K.M."/>
            <person name="Clum A."/>
            <person name="Larimer F."/>
            <person name="Land M."/>
            <person name="Hauser L."/>
            <person name="Kyrpides N."/>
            <person name="Mikhailova N."/>
            <person name="Kayluzhnaya M."/>
            <person name="Chistoserdova L."/>
        </authorList>
    </citation>
    <scope>NUCLEOTIDE SEQUENCE [LARGE SCALE GENOMIC DNA]</scope>
    <source>
        <strain evidence="3">JLW8 / ATCC BAA-1282 / DSM 17540</strain>
    </source>
</reference>
<keyword evidence="1" id="KW-0472">Membrane</keyword>
<dbReference type="PROSITE" id="PS00409">
    <property type="entry name" value="PROKAR_NTER_METHYL"/>
    <property type="match status" value="1"/>
</dbReference>
<evidence type="ECO:0000256" key="1">
    <source>
        <dbReference type="SAM" id="Phobius"/>
    </source>
</evidence>
<feature type="transmembrane region" description="Helical" evidence="1">
    <location>
        <begin position="6"/>
        <end position="28"/>
    </location>
</feature>
<dbReference type="OrthoDB" id="9795524at2"/>
<dbReference type="eggNOG" id="COG2165">
    <property type="taxonomic scope" value="Bacteria"/>
</dbReference>
<dbReference type="Gene3D" id="3.30.700.10">
    <property type="entry name" value="Glycoprotein, Type 4 Pilin"/>
    <property type="match status" value="1"/>
</dbReference>
<dbReference type="AlphaFoldDB" id="C6WSW7"/>
<keyword evidence="1" id="KW-0812">Transmembrane</keyword>
<dbReference type="HOGENOM" id="CLU_078515_1_0_4"/>
<dbReference type="STRING" id="583345.Mmol_0299"/>
<name>C6WSW7_METML</name>
<accession>C6WSW7</accession>
<gene>
    <name evidence="2" type="ordered locus">Mmol_0299</name>
</gene>
<protein>
    <recommendedName>
        <fullName evidence="4">Prepilin-type cleavage/methylation domain-containing protein</fullName>
    </recommendedName>
</protein>
<dbReference type="InterPro" id="IPR045584">
    <property type="entry name" value="Pilin-like"/>
</dbReference>
<evidence type="ECO:0008006" key="4">
    <source>
        <dbReference type="Google" id="ProtNLM"/>
    </source>
</evidence>
<keyword evidence="3" id="KW-1185">Reference proteome</keyword>
<proteinExistence type="predicted"/>
<dbReference type="InterPro" id="IPR012902">
    <property type="entry name" value="N_methyl_site"/>
</dbReference>
<evidence type="ECO:0000313" key="2">
    <source>
        <dbReference type="EMBL" id="ACT47209.1"/>
    </source>
</evidence>
<dbReference type="RefSeq" id="WP_015831251.1">
    <property type="nucleotide sequence ID" value="NC_012968.1"/>
</dbReference>